<dbReference type="InterPro" id="IPR016624">
    <property type="entry name" value="UCP014753"/>
</dbReference>
<name>A0ABR6PCC5_9SPHI</name>
<dbReference type="PANTHER" id="PTHR35339:SF3">
    <property type="entry name" value="DUF2264 DOMAIN-CONTAINING PROTEIN"/>
    <property type="match status" value="1"/>
</dbReference>
<dbReference type="EMBL" id="JACHCB010000001">
    <property type="protein sequence ID" value="MBB6107395.1"/>
    <property type="molecule type" value="Genomic_DNA"/>
</dbReference>
<organism evidence="3 4">
    <name type="scientific">Mucilaginibacter lappiensis</name>
    <dbReference type="NCBI Taxonomy" id="354630"/>
    <lineage>
        <taxon>Bacteria</taxon>
        <taxon>Pseudomonadati</taxon>
        <taxon>Bacteroidota</taxon>
        <taxon>Sphingobacteriia</taxon>
        <taxon>Sphingobacteriales</taxon>
        <taxon>Sphingobacteriaceae</taxon>
        <taxon>Mucilaginibacter</taxon>
    </lineage>
</organism>
<gene>
    <name evidence="3" type="ORF">HDF23_000125</name>
</gene>
<dbReference type="Pfam" id="PF10022">
    <property type="entry name" value="DUF2264"/>
    <property type="match status" value="1"/>
</dbReference>
<dbReference type="Proteomes" id="UP000541583">
    <property type="component" value="Unassembled WGS sequence"/>
</dbReference>
<dbReference type="InterPro" id="IPR049349">
    <property type="entry name" value="DUF2264_N"/>
</dbReference>
<dbReference type="PANTHER" id="PTHR35339">
    <property type="entry name" value="LINALOOL DEHYDRATASE_ISOMERASE DOMAIN-CONTAINING PROTEIN"/>
    <property type="match status" value="1"/>
</dbReference>
<dbReference type="RefSeq" id="WP_245834615.1">
    <property type="nucleotide sequence ID" value="NZ_FTMG01000001.1"/>
</dbReference>
<feature type="chain" id="PRO_5045674864" description="DUF2264 domain-containing protein" evidence="1">
    <location>
        <begin position="27"/>
        <end position="412"/>
    </location>
</feature>
<evidence type="ECO:0000259" key="2">
    <source>
        <dbReference type="Pfam" id="PF10022"/>
    </source>
</evidence>
<reference evidence="3 4" key="1">
    <citation type="submission" date="2020-08" db="EMBL/GenBank/DDBJ databases">
        <title>Genomic Encyclopedia of Type Strains, Phase IV (KMG-V): Genome sequencing to study the core and pangenomes of soil and plant-associated prokaryotes.</title>
        <authorList>
            <person name="Whitman W."/>
        </authorList>
    </citation>
    <scope>NUCLEOTIDE SEQUENCE [LARGE SCALE GENOMIC DNA]</scope>
    <source>
        <strain evidence="3 4">ANJLi2</strain>
    </source>
</reference>
<evidence type="ECO:0000313" key="3">
    <source>
        <dbReference type="EMBL" id="MBB6107395.1"/>
    </source>
</evidence>
<feature type="signal peptide" evidence="1">
    <location>
        <begin position="1"/>
        <end position="26"/>
    </location>
</feature>
<keyword evidence="4" id="KW-1185">Reference proteome</keyword>
<accession>A0ABR6PCC5</accession>
<feature type="domain" description="DUF2264" evidence="2">
    <location>
        <begin position="39"/>
        <end position="394"/>
    </location>
</feature>
<keyword evidence="1" id="KW-0732">Signal</keyword>
<protein>
    <recommendedName>
        <fullName evidence="2">DUF2264 domain-containing protein</fullName>
    </recommendedName>
</protein>
<evidence type="ECO:0000313" key="4">
    <source>
        <dbReference type="Proteomes" id="UP000541583"/>
    </source>
</evidence>
<comment type="caution">
    <text evidence="3">The sequence shown here is derived from an EMBL/GenBank/DDBJ whole genome shotgun (WGS) entry which is preliminary data.</text>
</comment>
<proteinExistence type="predicted"/>
<dbReference type="PIRSF" id="PIRSF014753">
    <property type="entry name" value="UCP014753"/>
    <property type="match status" value="1"/>
</dbReference>
<sequence>MNINPVMRHKFFCLILSLPLSGMVMAQSPTDNEAGQKERAYLVKSLVKIANPVLITLSKNELKQQMPVEAKTGDRKNYTYLEAFGRLLAGMAPWLELGPDQTPEGILRKKYIELARMGLHNATDPNGADFMNFNKGAQPVVDASFLAQALLRAPHQLWDPLDAPTKANIIAAFKSSRVITPGYNNWLLFSATIEAALLKFDNYGDRMRMDYAIKQHQLWYKGDGLYGDGADFHWDYYNSFVIQPMLLEVLQTLQDAGVDQKATYNTALKRARRYAAIQERLISPEGTYPPIGRSLAYRFGAFQLLSKIALMHTLPDGIKPEQVRAALYTLVKRQIEAPGTFDEKGWLQVGLYGHQPDIGEGYISTGSLYLCSEVFLILGLPPSDEFWQKADEDWTAKRVWKGTDTETDHAID</sequence>
<evidence type="ECO:0000256" key="1">
    <source>
        <dbReference type="SAM" id="SignalP"/>
    </source>
</evidence>